<comment type="caution">
    <text evidence="2">The sequence shown here is derived from an EMBL/GenBank/DDBJ whole genome shotgun (WGS) entry which is preliminary data.</text>
</comment>
<organism evidence="2 3">
    <name type="scientific">Candidatus Bacteroides merdipullorum</name>
    <dbReference type="NCBI Taxonomy" id="2838474"/>
    <lineage>
        <taxon>Bacteria</taxon>
        <taxon>Pseudomonadati</taxon>
        <taxon>Bacteroidota</taxon>
        <taxon>Bacteroidia</taxon>
        <taxon>Bacteroidales</taxon>
        <taxon>Bacteroidaceae</taxon>
        <taxon>Bacteroides</taxon>
    </lineage>
</organism>
<reference evidence="2" key="1">
    <citation type="journal article" date="2021" name="PeerJ">
        <title>Extensive microbial diversity within the chicken gut microbiome revealed by metagenomics and culture.</title>
        <authorList>
            <person name="Gilroy R."/>
            <person name="Ravi A."/>
            <person name="Getino M."/>
            <person name="Pursley I."/>
            <person name="Horton D.L."/>
            <person name="Alikhan N.F."/>
            <person name="Baker D."/>
            <person name="Gharbi K."/>
            <person name="Hall N."/>
            <person name="Watson M."/>
            <person name="Adriaenssens E.M."/>
            <person name="Foster-Nyarko E."/>
            <person name="Jarju S."/>
            <person name="Secka A."/>
            <person name="Antonio M."/>
            <person name="Oren A."/>
            <person name="Chaudhuri R.R."/>
            <person name="La Ragione R."/>
            <person name="Hildebrand F."/>
            <person name="Pallen M.J."/>
        </authorList>
    </citation>
    <scope>NUCLEOTIDE SEQUENCE</scope>
    <source>
        <strain evidence="2">ChiHjej12B11-24981</strain>
    </source>
</reference>
<evidence type="ECO:0000313" key="2">
    <source>
        <dbReference type="EMBL" id="HIZ01376.1"/>
    </source>
</evidence>
<dbReference type="Proteomes" id="UP000824023">
    <property type="component" value="Unassembled WGS sequence"/>
</dbReference>
<evidence type="ECO:0000313" key="3">
    <source>
        <dbReference type="Proteomes" id="UP000824023"/>
    </source>
</evidence>
<dbReference type="SUPFAM" id="SSF52266">
    <property type="entry name" value="SGNH hydrolase"/>
    <property type="match status" value="1"/>
</dbReference>
<accession>A0A9D2A4Q5</accession>
<proteinExistence type="predicted"/>
<sequence length="329" mass="38402">MKLYTPVERPTDCPCIDYSHRLMLLGSCFATNIGTRLQEAKFCCDVNPYGVLYNPLSISMALREMLSGKVYVPDDLYLHQGLWHSAMHHGDFSHVSSEEALRQINDRLRRAASEMDRLDFLLLTWGTAWVYEDKETGRVVGNCHKLPEKCFQRRRLSVAEIVNDGVSLFSGLLARNERLQVVLTVSPIRHVRDGLHDNQLSKATLLLAAEQIAEAFPRRVFYFPTYELLLDELRDYRFYADDLVHPSEVAVQYVWERFTEWCLASETDKVMRECEQIHKDLSHKPLHPDSEEYKRFLGQILLKIDRLNGKYPYLDFQNERKLCLTRLNK</sequence>
<dbReference type="InterPro" id="IPR014982">
    <property type="entry name" value="GSCFA"/>
</dbReference>
<name>A0A9D2A4Q5_9BACE</name>
<dbReference type="AlphaFoldDB" id="A0A9D2A4Q5"/>
<evidence type="ECO:0000259" key="1">
    <source>
        <dbReference type="Pfam" id="PF08885"/>
    </source>
</evidence>
<dbReference type="EMBL" id="DXCK01000058">
    <property type="protein sequence ID" value="HIZ01376.1"/>
    <property type="molecule type" value="Genomic_DNA"/>
</dbReference>
<protein>
    <submittedName>
        <fullName evidence="2">GSCFA domain-containing protein</fullName>
    </submittedName>
</protein>
<reference evidence="2" key="2">
    <citation type="submission" date="2021-04" db="EMBL/GenBank/DDBJ databases">
        <authorList>
            <person name="Gilroy R."/>
        </authorList>
    </citation>
    <scope>NUCLEOTIDE SEQUENCE</scope>
    <source>
        <strain evidence="2">ChiHjej12B11-24981</strain>
    </source>
</reference>
<dbReference type="Pfam" id="PF08885">
    <property type="entry name" value="GSCFA"/>
    <property type="match status" value="1"/>
</dbReference>
<feature type="domain" description="GSCFA" evidence="1">
    <location>
        <begin position="21"/>
        <end position="258"/>
    </location>
</feature>
<gene>
    <name evidence="2" type="ORF">H9819_03875</name>
</gene>